<sequence length="457" mass="49915">MTLVAFAPATVAAQDRCDPEAIVSMADDILALRSEIEGVSARRGATTAAYLKIRYDEMSDDAAQEMLAELEASDLVEAPILAQALAVTRDGPRDGLARFGDPIELLTAAQPSVKRAALAYDDGAEYFEMVAEIRADPALNETFNRTDYSGLRTASLVYDLDDARRQAIAKQAEASGELVTALHLYASLADRAPFDDFLDRQADNEAMGVFGTPMAIRTSLVDVLRGPEPLLASPDASEEEQSRYAMERAVIRAAMLTPEASYLTTLYNQSGELEAVNEAATAYLDALEAGEIDGAEDAWLTQLDALIEAQSSDWAYNLLRAFQFPPGEIRHYAGFASDTLDYARAARQATAPLSGEEVQAPDLLSETEQWSDWLTAVGIAFERSEPADQDEGRRVVELLFDSGQVTEAMDYAEAHLDPETRWPVLRDLLVRYDLQCDGHTAYPGGSLLTGGRVLYRF</sequence>
<keyword evidence="2" id="KW-1185">Reference proteome</keyword>
<dbReference type="AlphaFoldDB" id="A0A5C5GF78"/>
<accession>A0A5C5GF78</accession>
<evidence type="ECO:0000313" key="1">
    <source>
        <dbReference type="EMBL" id="TNY33415.1"/>
    </source>
</evidence>
<dbReference type="RefSeq" id="WP_140194100.1">
    <property type="nucleotide sequence ID" value="NZ_CP065915.1"/>
</dbReference>
<dbReference type="EMBL" id="VFFF01000001">
    <property type="protein sequence ID" value="TNY33415.1"/>
    <property type="molecule type" value="Genomic_DNA"/>
</dbReference>
<name>A0A5C5GF78_9RHOB</name>
<proteinExistence type="predicted"/>
<evidence type="ECO:0000313" key="2">
    <source>
        <dbReference type="Proteomes" id="UP000314011"/>
    </source>
</evidence>
<reference evidence="1 2" key="1">
    <citation type="submission" date="2019-06" db="EMBL/GenBank/DDBJ databases">
        <title>Genome of new Rhodobacteraceae sp. SM1903.</title>
        <authorList>
            <person name="Ren X."/>
        </authorList>
    </citation>
    <scope>NUCLEOTIDE SEQUENCE [LARGE SCALE GENOMIC DNA]</scope>
    <source>
        <strain evidence="1 2">SM1903</strain>
    </source>
</reference>
<comment type="caution">
    <text evidence="1">The sequence shown here is derived from an EMBL/GenBank/DDBJ whole genome shotgun (WGS) entry which is preliminary data.</text>
</comment>
<dbReference type="Proteomes" id="UP000314011">
    <property type="component" value="Unassembled WGS sequence"/>
</dbReference>
<organism evidence="1 2">
    <name type="scientific">Pelagovum pacificum</name>
    <dbReference type="NCBI Taxonomy" id="2588711"/>
    <lineage>
        <taxon>Bacteria</taxon>
        <taxon>Pseudomonadati</taxon>
        <taxon>Pseudomonadota</taxon>
        <taxon>Alphaproteobacteria</taxon>
        <taxon>Rhodobacterales</taxon>
        <taxon>Paracoccaceae</taxon>
        <taxon>Pelagovum</taxon>
    </lineage>
</organism>
<protein>
    <submittedName>
        <fullName evidence="1">Uncharacterized protein</fullName>
    </submittedName>
</protein>
<gene>
    <name evidence="1" type="ORF">FHY64_09120</name>
</gene>
<dbReference type="OrthoDB" id="8063471at2"/>